<dbReference type="AlphaFoldDB" id="A0A0H3HFG9"/>
<evidence type="ECO:0008006" key="3">
    <source>
        <dbReference type="Google" id="ProtNLM"/>
    </source>
</evidence>
<sequence length="290" mass="32297">MDTLTNLTDALNARQNEYRYLVLDPLKKVASWDPLHADMLRNSNGSDALRRILRPDLAWSPEHCPILLLLASPGGSLDEDLVRSSETYAFGEALYEKRYVCGWLNSALSPDEMAVWLADLCKHIKPGVSIPAFEPLRLELLQATADPELLAGLLAATTQWHWMSCTGELRTLSGKSGGDAWMLNWGAEHAQAEVRNIWRLLSAWHESNDALPPEAVRLAADAWFAADKSGLHHLSDRLCLALNALTLPVDITTHAVVQARLQEAAENPALHFTQLLQTLPDFVWQELRQA</sequence>
<dbReference type="HOGENOM" id="CLU_914306_0_0_6"/>
<evidence type="ECO:0000313" key="1">
    <source>
        <dbReference type="EMBL" id="AEX06218.1"/>
    </source>
</evidence>
<dbReference type="RefSeq" id="WP_014229664.1">
    <property type="nucleotide sequence ID" value="NC_016612.1"/>
</dbReference>
<gene>
    <name evidence="1" type="ordered locus">KOX_22490</name>
</gene>
<accession>A0A0H3HFG9</accession>
<dbReference type="EMBL" id="CP003218">
    <property type="protein sequence ID" value="AEX06218.1"/>
    <property type="molecule type" value="Genomic_DNA"/>
</dbReference>
<evidence type="ECO:0000313" key="2">
    <source>
        <dbReference type="Proteomes" id="UP000007843"/>
    </source>
</evidence>
<dbReference type="Proteomes" id="UP000007843">
    <property type="component" value="Chromosome"/>
</dbReference>
<name>A0A0H3HFG9_KLEM8</name>
<dbReference type="KEGG" id="kox:KOX_22490"/>
<protein>
    <recommendedName>
        <fullName evidence="3">DUF4123 domain-containing protein</fullName>
    </recommendedName>
</protein>
<proteinExistence type="predicted"/>
<organism evidence="1 2">
    <name type="scientific">Klebsiella michiganensis (strain ATCC 8724 / DSM 4798 / JCM 20051 / NBRC 3318 / NRRL B-199 / KCTC 1686 / BUCSAV 143 / CCM 1901)</name>
    <dbReference type="NCBI Taxonomy" id="1006551"/>
    <lineage>
        <taxon>Bacteria</taxon>
        <taxon>Pseudomonadati</taxon>
        <taxon>Pseudomonadota</taxon>
        <taxon>Gammaproteobacteria</taxon>
        <taxon>Enterobacterales</taxon>
        <taxon>Enterobacteriaceae</taxon>
        <taxon>Klebsiella/Raoultella group</taxon>
        <taxon>Klebsiella</taxon>
    </lineage>
</organism>
<dbReference type="PATRIC" id="fig|1006551.4.peg.4503"/>
<reference evidence="1 2" key="1">
    <citation type="journal article" date="2012" name="J. Bacteriol.">
        <title>Complete genome sequence of Klebsiella oxytoca KCTC 1686, used in production of 2,3-butanediol.</title>
        <authorList>
            <person name="Shin S.H."/>
            <person name="Kim S."/>
            <person name="Kim J.Y."/>
            <person name="Lee S."/>
            <person name="Um Y."/>
            <person name="Oh M.K."/>
            <person name="Kim Y.R."/>
            <person name="Lee J."/>
            <person name="Yang K.S."/>
        </authorList>
    </citation>
    <scope>NUCLEOTIDE SEQUENCE [LARGE SCALE GENOMIC DNA]</scope>
    <source>
        <strain evidence="2">ATCC 8724 / DSM 4798 / JCM 20051 / NBRC 3318 / NRRL B-199 / KCTC 1686</strain>
    </source>
</reference>